<dbReference type="PIRSF" id="PIRSF028200">
    <property type="entry name" value="UCP028200"/>
    <property type="match status" value="1"/>
</dbReference>
<dbReference type="RefSeq" id="WP_227712236.1">
    <property type="nucleotide sequence ID" value="NZ_BMXV01000001.1"/>
</dbReference>
<accession>A0ABQ3APH4</accession>
<evidence type="ECO:0000313" key="2">
    <source>
        <dbReference type="Proteomes" id="UP000601597"/>
    </source>
</evidence>
<comment type="caution">
    <text evidence="1">The sequence shown here is derived from an EMBL/GenBank/DDBJ whole genome shotgun (WGS) entry which is preliminary data.</text>
</comment>
<dbReference type="Proteomes" id="UP000601597">
    <property type="component" value="Unassembled WGS sequence"/>
</dbReference>
<sequence length="300" mass="34492">MTSQDNEISKGLLPVRFASPTHMLRIISVILMLALLSACSSTRLSYRFADRGAVWWVEDYVDLTGNQADALRADLRGLRDWHCETQLPLYSDWLQELRQETSSGELPPERITYHREHVARFLEPLSERIVPVASRLLQSLSDEQVNELVAGMKAQQAEYRQEYLQESTPDDAVNRIRERAERWLGGLNDRQLAVIRQWVASREGATEAWLEGRQQWQSAFAGLLAERQQPDFEDRLRDMILNYQHYQGEASQARAVQNANDIVRLTHQLLAAADNRHWQHLQNETTDLRQDFVALACAAG</sequence>
<gene>
    <name evidence="1" type="ORF">GCM10007071_02780</name>
</gene>
<proteinExistence type="predicted"/>
<keyword evidence="2" id="KW-1185">Reference proteome</keyword>
<dbReference type="InterPro" id="IPR016875">
    <property type="entry name" value="UCP028200"/>
</dbReference>
<organism evidence="1 2">
    <name type="scientific">Marinobacter zhanjiangensis</name>
    <dbReference type="NCBI Taxonomy" id="578215"/>
    <lineage>
        <taxon>Bacteria</taxon>
        <taxon>Pseudomonadati</taxon>
        <taxon>Pseudomonadota</taxon>
        <taxon>Gammaproteobacteria</taxon>
        <taxon>Pseudomonadales</taxon>
        <taxon>Marinobacteraceae</taxon>
        <taxon>Marinobacter</taxon>
    </lineage>
</organism>
<evidence type="ECO:0000313" key="1">
    <source>
        <dbReference type="EMBL" id="GGY59825.1"/>
    </source>
</evidence>
<evidence type="ECO:0008006" key="3">
    <source>
        <dbReference type="Google" id="ProtNLM"/>
    </source>
</evidence>
<dbReference type="Pfam" id="PF19795">
    <property type="entry name" value="DUF6279"/>
    <property type="match status" value="1"/>
</dbReference>
<dbReference type="EMBL" id="BMXV01000001">
    <property type="protein sequence ID" value="GGY59825.1"/>
    <property type="molecule type" value="Genomic_DNA"/>
</dbReference>
<name>A0ABQ3APH4_9GAMM</name>
<reference evidence="2" key="1">
    <citation type="journal article" date="2019" name="Int. J. Syst. Evol. Microbiol.">
        <title>The Global Catalogue of Microorganisms (GCM) 10K type strain sequencing project: providing services to taxonomists for standard genome sequencing and annotation.</title>
        <authorList>
            <consortium name="The Broad Institute Genomics Platform"/>
            <consortium name="The Broad Institute Genome Sequencing Center for Infectious Disease"/>
            <person name="Wu L."/>
            <person name="Ma J."/>
        </authorList>
    </citation>
    <scope>NUCLEOTIDE SEQUENCE [LARGE SCALE GENOMIC DNA]</scope>
    <source>
        <strain evidence="2">KCTC 22280</strain>
    </source>
</reference>
<protein>
    <recommendedName>
        <fullName evidence="3">Lipoprotein</fullName>
    </recommendedName>
</protein>